<dbReference type="AlphaFoldDB" id="A0A401NQ48"/>
<reference evidence="1 2" key="1">
    <citation type="journal article" date="2018" name="Nat. Ecol. Evol.">
        <title>Shark genomes provide insights into elasmobranch evolution and the origin of vertebrates.</title>
        <authorList>
            <person name="Hara Y"/>
            <person name="Yamaguchi K"/>
            <person name="Onimaru K"/>
            <person name="Kadota M"/>
            <person name="Koyanagi M"/>
            <person name="Keeley SD"/>
            <person name="Tatsumi K"/>
            <person name="Tanaka K"/>
            <person name="Motone F"/>
            <person name="Kageyama Y"/>
            <person name="Nozu R"/>
            <person name="Adachi N"/>
            <person name="Nishimura O"/>
            <person name="Nakagawa R"/>
            <person name="Tanegashima C"/>
            <person name="Kiyatake I"/>
            <person name="Matsumoto R"/>
            <person name="Murakumo K"/>
            <person name="Nishida K"/>
            <person name="Terakita A"/>
            <person name="Kuratani S"/>
            <person name="Sato K"/>
            <person name="Hyodo S Kuraku.S."/>
        </authorList>
    </citation>
    <scope>NUCLEOTIDE SEQUENCE [LARGE SCALE GENOMIC DNA]</scope>
</reference>
<protein>
    <submittedName>
        <fullName evidence="1">Uncharacterized protein</fullName>
    </submittedName>
</protein>
<accession>A0A401NQ48</accession>
<gene>
    <name evidence="1" type="ORF">scyTo_0000098</name>
</gene>
<proteinExistence type="predicted"/>
<comment type="caution">
    <text evidence="1">The sequence shown here is derived from an EMBL/GenBank/DDBJ whole genome shotgun (WGS) entry which is preliminary data.</text>
</comment>
<dbReference type="EMBL" id="BFAA01000014">
    <property type="protein sequence ID" value="GCB62996.1"/>
    <property type="molecule type" value="Genomic_DNA"/>
</dbReference>
<keyword evidence="2" id="KW-1185">Reference proteome</keyword>
<evidence type="ECO:0000313" key="2">
    <source>
        <dbReference type="Proteomes" id="UP000288216"/>
    </source>
</evidence>
<sequence>MMGSGIRFFPCTGLLHKTQVHLLYSLISLFSLPCHRGWYKTDHNKSICNFCNLLRPCASTEREETTEVRSQRGQVHGIGTVI</sequence>
<organism evidence="1 2">
    <name type="scientific">Scyliorhinus torazame</name>
    <name type="common">Cloudy catshark</name>
    <name type="synonym">Catulus torazame</name>
    <dbReference type="NCBI Taxonomy" id="75743"/>
    <lineage>
        <taxon>Eukaryota</taxon>
        <taxon>Metazoa</taxon>
        <taxon>Chordata</taxon>
        <taxon>Craniata</taxon>
        <taxon>Vertebrata</taxon>
        <taxon>Chondrichthyes</taxon>
        <taxon>Elasmobranchii</taxon>
        <taxon>Galeomorphii</taxon>
        <taxon>Galeoidea</taxon>
        <taxon>Carcharhiniformes</taxon>
        <taxon>Scyliorhinidae</taxon>
        <taxon>Scyliorhinus</taxon>
    </lineage>
</organism>
<dbReference type="Proteomes" id="UP000288216">
    <property type="component" value="Unassembled WGS sequence"/>
</dbReference>
<name>A0A401NQ48_SCYTO</name>
<evidence type="ECO:0000313" key="1">
    <source>
        <dbReference type="EMBL" id="GCB62996.1"/>
    </source>
</evidence>